<evidence type="ECO:0000256" key="7">
    <source>
        <dbReference type="ARBA" id="ARBA00022763"/>
    </source>
</evidence>
<dbReference type="RefSeq" id="WP_367183916.1">
    <property type="nucleotide sequence ID" value="NZ_JBFSHR010000003.1"/>
</dbReference>
<dbReference type="Pfam" id="PF03167">
    <property type="entry name" value="UDG"/>
    <property type="match status" value="1"/>
</dbReference>
<keyword evidence="14" id="KW-1185">Reference proteome</keyword>
<comment type="catalytic activity">
    <reaction evidence="1">
        <text>Hydrolyzes single-stranded DNA or mismatched double-stranded DNA and polynucleotides, releasing free uracil.</text>
        <dbReference type="EC" id="3.2.2.27"/>
    </reaction>
</comment>
<evidence type="ECO:0000256" key="4">
    <source>
        <dbReference type="ARBA" id="ARBA00019403"/>
    </source>
</evidence>
<keyword evidence="7" id="KW-0227">DNA damage</keyword>
<dbReference type="SMART" id="SM00986">
    <property type="entry name" value="UDG"/>
    <property type="match status" value="1"/>
</dbReference>
<sequence>MISLGPTRSHLGSVLSVMRSSPGSVIASPGGTVVDTIERLTREASCCVSCALATTRTQVVVGEGAVPCDLMIIGEGPGAREDELGRPFVGRSGALLDRLIHEELGRARDQTYIANVVKCRPPNNRDPLPDEMDACAPWLERQLALVAPRVILLLGRTAVGRVLRVKESLTSLRGTVHPLAGSAVAIPTYHPAYALRGGAARLTEMRVDFARARLVLLEGGDAKA</sequence>
<dbReference type="EMBL" id="JBFSHR010000003">
    <property type="protein sequence ID" value="MEX6428490.1"/>
    <property type="molecule type" value="Genomic_DNA"/>
</dbReference>
<comment type="caution">
    <text evidence="13">The sequence shown here is derived from an EMBL/GenBank/DDBJ whole genome shotgun (WGS) entry which is preliminary data.</text>
</comment>
<dbReference type="InterPro" id="IPR051536">
    <property type="entry name" value="UDG_Type-4/5"/>
</dbReference>
<evidence type="ECO:0000256" key="8">
    <source>
        <dbReference type="ARBA" id="ARBA00022801"/>
    </source>
</evidence>
<keyword evidence="5" id="KW-0004">4Fe-4S</keyword>
<evidence type="ECO:0000313" key="14">
    <source>
        <dbReference type="Proteomes" id="UP001560267"/>
    </source>
</evidence>
<dbReference type="CDD" id="cd10030">
    <property type="entry name" value="UDG-F4_TTUDGA_SPO1dp_like"/>
    <property type="match status" value="1"/>
</dbReference>
<organism evidence="13 14">
    <name type="scientific">Ferrimicrobium acidiphilum</name>
    <dbReference type="NCBI Taxonomy" id="121039"/>
    <lineage>
        <taxon>Bacteria</taxon>
        <taxon>Bacillati</taxon>
        <taxon>Actinomycetota</taxon>
        <taxon>Acidimicrobiia</taxon>
        <taxon>Acidimicrobiales</taxon>
        <taxon>Acidimicrobiaceae</taxon>
        <taxon>Ferrimicrobium</taxon>
    </lineage>
</organism>
<evidence type="ECO:0000256" key="5">
    <source>
        <dbReference type="ARBA" id="ARBA00022485"/>
    </source>
</evidence>
<dbReference type="SMART" id="SM00987">
    <property type="entry name" value="UreE_C"/>
    <property type="match status" value="1"/>
</dbReference>
<evidence type="ECO:0000259" key="12">
    <source>
        <dbReference type="SMART" id="SM00986"/>
    </source>
</evidence>
<accession>A0ABV3XZ00</accession>
<evidence type="ECO:0000256" key="6">
    <source>
        <dbReference type="ARBA" id="ARBA00022723"/>
    </source>
</evidence>
<dbReference type="EC" id="3.2.2.27" evidence="3"/>
<dbReference type="InterPro" id="IPR005273">
    <property type="entry name" value="Ura-DNA_glyco_family4"/>
</dbReference>
<evidence type="ECO:0000256" key="3">
    <source>
        <dbReference type="ARBA" id="ARBA00012030"/>
    </source>
</evidence>
<keyword evidence="8 13" id="KW-0378">Hydrolase</keyword>
<gene>
    <name evidence="13" type="ORF">AB6A68_01355</name>
</gene>
<dbReference type="SUPFAM" id="SSF52141">
    <property type="entry name" value="Uracil-DNA glycosylase-like"/>
    <property type="match status" value="1"/>
</dbReference>
<proteinExistence type="inferred from homology"/>
<evidence type="ECO:0000256" key="10">
    <source>
        <dbReference type="ARBA" id="ARBA00023014"/>
    </source>
</evidence>
<comment type="similarity">
    <text evidence="2">Belongs to the uracil-DNA glycosylase (UDG) superfamily. Type 4 (UDGa) family.</text>
</comment>
<keyword evidence="13" id="KW-0326">Glycosidase</keyword>
<name>A0ABV3XZ00_9ACTN</name>
<keyword evidence="9" id="KW-0408">Iron</keyword>
<dbReference type="InterPro" id="IPR036895">
    <property type="entry name" value="Uracil-DNA_glycosylase-like_sf"/>
</dbReference>
<dbReference type="InterPro" id="IPR005122">
    <property type="entry name" value="Uracil-DNA_glycosylase-like"/>
</dbReference>
<reference evidence="13 14" key="1">
    <citation type="submission" date="2024-07" db="EMBL/GenBank/DDBJ databases">
        <title>Draft Genome Sequence of Ferrimicrobium acidiphilum Strain YE2023, Isolated from a Pulp of Bioleach Reactor.</title>
        <authorList>
            <person name="Elkina Y.A."/>
            <person name="Bulaeva A.G."/>
            <person name="Beletsky A.V."/>
            <person name="Mardanov A.V."/>
        </authorList>
    </citation>
    <scope>NUCLEOTIDE SEQUENCE [LARGE SCALE GENOMIC DNA]</scope>
    <source>
        <strain evidence="13 14">YE2023</strain>
    </source>
</reference>
<evidence type="ECO:0000256" key="1">
    <source>
        <dbReference type="ARBA" id="ARBA00001400"/>
    </source>
</evidence>
<protein>
    <recommendedName>
        <fullName evidence="4">Type-4 uracil-DNA glycosylase</fullName>
        <ecNumber evidence="3">3.2.2.27</ecNumber>
    </recommendedName>
</protein>
<keyword evidence="11" id="KW-0234">DNA repair</keyword>
<dbReference type="PANTHER" id="PTHR33693:SF1">
    <property type="entry name" value="TYPE-4 URACIL-DNA GLYCOSYLASE"/>
    <property type="match status" value="1"/>
</dbReference>
<evidence type="ECO:0000256" key="2">
    <source>
        <dbReference type="ARBA" id="ARBA00006521"/>
    </source>
</evidence>
<keyword evidence="6" id="KW-0479">Metal-binding</keyword>
<evidence type="ECO:0000256" key="9">
    <source>
        <dbReference type="ARBA" id="ARBA00023004"/>
    </source>
</evidence>
<dbReference type="PANTHER" id="PTHR33693">
    <property type="entry name" value="TYPE-5 URACIL-DNA GLYCOSYLASE"/>
    <property type="match status" value="1"/>
</dbReference>
<dbReference type="GO" id="GO:0004844">
    <property type="term" value="F:uracil DNA N-glycosylase activity"/>
    <property type="evidence" value="ECO:0007669"/>
    <property type="project" value="UniProtKB-EC"/>
</dbReference>
<keyword evidence="10" id="KW-0411">Iron-sulfur</keyword>
<feature type="domain" description="Uracil-DNA glycosylase-like" evidence="12">
    <location>
        <begin position="61"/>
        <end position="214"/>
    </location>
</feature>
<evidence type="ECO:0000256" key="11">
    <source>
        <dbReference type="ARBA" id="ARBA00023204"/>
    </source>
</evidence>
<dbReference type="NCBIfam" id="TIGR00758">
    <property type="entry name" value="UDG_fam4"/>
    <property type="match status" value="1"/>
</dbReference>
<evidence type="ECO:0000313" key="13">
    <source>
        <dbReference type="EMBL" id="MEX6428490.1"/>
    </source>
</evidence>
<dbReference type="Proteomes" id="UP001560267">
    <property type="component" value="Unassembled WGS sequence"/>
</dbReference>
<dbReference type="Gene3D" id="3.40.470.10">
    <property type="entry name" value="Uracil-DNA glycosylase-like domain"/>
    <property type="match status" value="1"/>
</dbReference>